<reference evidence="1" key="1">
    <citation type="submission" date="2021-01" db="EMBL/GenBank/DDBJ databases">
        <title>Genomic Encyclopedia of Type Strains, Phase IV (KMG-IV): sequencing the most valuable type-strain genomes for metagenomic binning, comparative biology and taxonomic classification.</title>
        <authorList>
            <person name="Goeker M."/>
        </authorList>
    </citation>
    <scope>NUCLEOTIDE SEQUENCE</scope>
    <source>
        <strain evidence="1">DSM 23230</strain>
    </source>
</reference>
<accession>A0A939BPR7</accession>
<gene>
    <name evidence="1" type="ORF">JOC47_000328</name>
</gene>
<evidence type="ECO:0000313" key="1">
    <source>
        <dbReference type="EMBL" id="MBM7555504.1"/>
    </source>
</evidence>
<organism evidence="1 2">
    <name type="scientific">Halanaerobacter jeridensis</name>
    <dbReference type="NCBI Taxonomy" id="706427"/>
    <lineage>
        <taxon>Bacteria</taxon>
        <taxon>Bacillati</taxon>
        <taxon>Bacillota</taxon>
        <taxon>Clostridia</taxon>
        <taxon>Halanaerobiales</taxon>
        <taxon>Halobacteroidaceae</taxon>
        <taxon>Halanaerobacter</taxon>
    </lineage>
</organism>
<name>A0A939BPR7_9FIRM</name>
<dbReference type="AlphaFoldDB" id="A0A939BPR7"/>
<dbReference type="Proteomes" id="UP000774000">
    <property type="component" value="Unassembled WGS sequence"/>
</dbReference>
<keyword evidence="2" id="KW-1185">Reference proteome</keyword>
<sequence length="113" mass="13354">MVEMNPKHGLLTENEKVSLENDIHRINNNDLKQEILNGFGQEFAVKLYFSQQFTDELVLNAYEFFSVLIKCNITYNNWFYKQGEEYNRLINLSGKANVKEITWEKKEVVSEVK</sequence>
<dbReference type="EMBL" id="JAFBDQ010000001">
    <property type="protein sequence ID" value="MBM7555504.1"/>
    <property type="molecule type" value="Genomic_DNA"/>
</dbReference>
<dbReference type="RefSeq" id="WP_204700210.1">
    <property type="nucleotide sequence ID" value="NZ_JAFBDQ010000001.1"/>
</dbReference>
<protein>
    <submittedName>
        <fullName evidence="1">Uncharacterized protein</fullName>
    </submittedName>
</protein>
<evidence type="ECO:0000313" key="2">
    <source>
        <dbReference type="Proteomes" id="UP000774000"/>
    </source>
</evidence>
<comment type="caution">
    <text evidence="1">The sequence shown here is derived from an EMBL/GenBank/DDBJ whole genome shotgun (WGS) entry which is preliminary data.</text>
</comment>
<proteinExistence type="predicted"/>